<reference evidence="1" key="1">
    <citation type="journal article" date="2019" name="Beilstein J. Org. Chem.">
        <title>Nanangenines: drimane sesquiterpenoids as the dominant metabolite cohort of a novel Australian fungus, Aspergillus nanangensis.</title>
        <authorList>
            <person name="Lacey H.J."/>
            <person name="Gilchrist C.L.M."/>
            <person name="Crombie A."/>
            <person name="Kalaitzis J.A."/>
            <person name="Vuong D."/>
            <person name="Rutledge P.J."/>
            <person name="Turner P."/>
            <person name="Pitt J.I."/>
            <person name="Lacey E."/>
            <person name="Chooi Y.H."/>
            <person name="Piggott A.M."/>
        </authorList>
    </citation>
    <scope>NUCLEOTIDE SEQUENCE</scope>
    <source>
        <strain evidence="1">MST-FP2251</strain>
    </source>
</reference>
<sequence length="58" mass="6730">MVQQPPNLPGTFFWVGRRGSVKNSVILLLWEARIDGEFVRENHRWTGVFSEVNWTDVG</sequence>
<name>A0AAD4CIY5_ASPNN</name>
<dbReference type="AlphaFoldDB" id="A0AAD4CIY5"/>
<proteinExistence type="predicted"/>
<reference evidence="1" key="2">
    <citation type="submission" date="2020-02" db="EMBL/GenBank/DDBJ databases">
        <authorList>
            <person name="Gilchrist C.L.M."/>
            <person name="Chooi Y.-H."/>
        </authorList>
    </citation>
    <scope>NUCLEOTIDE SEQUENCE</scope>
    <source>
        <strain evidence="1">MST-FP2251</strain>
    </source>
</reference>
<organism evidence="1 2">
    <name type="scientific">Aspergillus nanangensis</name>
    <dbReference type="NCBI Taxonomy" id="2582783"/>
    <lineage>
        <taxon>Eukaryota</taxon>
        <taxon>Fungi</taxon>
        <taxon>Dikarya</taxon>
        <taxon>Ascomycota</taxon>
        <taxon>Pezizomycotina</taxon>
        <taxon>Eurotiomycetes</taxon>
        <taxon>Eurotiomycetidae</taxon>
        <taxon>Eurotiales</taxon>
        <taxon>Aspergillaceae</taxon>
        <taxon>Aspergillus</taxon>
        <taxon>Aspergillus subgen. Circumdati</taxon>
    </lineage>
</organism>
<gene>
    <name evidence="1" type="ORF">FE257_010215</name>
</gene>
<evidence type="ECO:0000313" key="2">
    <source>
        <dbReference type="Proteomes" id="UP001194746"/>
    </source>
</evidence>
<protein>
    <submittedName>
        <fullName evidence="1">Uncharacterized protein</fullName>
    </submittedName>
</protein>
<dbReference type="EMBL" id="VCAU01000062">
    <property type="protein sequence ID" value="KAF9887360.1"/>
    <property type="molecule type" value="Genomic_DNA"/>
</dbReference>
<accession>A0AAD4CIY5</accession>
<evidence type="ECO:0000313" key="1">
    <source>
        <dbReference type="EMBL" id="KAF9887360.1"/>
    </source>
</evidence>
<feature type="non-terminal residue" evidence="1">
    <location>
        <position position="58"/>
    </location>
</feature>
<dbReference type="Proteomes" id="UP001194746">
    <property type="component" value="Unassembled WGS sequence"/>
</dbReference>
<comment type="caution">
    <text evidence="1">The sequence shown here is derived from an EMBL/GenBank/DDBJ whole genome shotgun (WGS) entry which is preliminary data.</text>
</comment>
<keyword evidence="2" id="KW-1185">Reference proteome</keyword>